<dbReference type="Gene3D" id="2.130.10.10">
    <property type="entry name" value="YVTN repeat-like/Quinoprotein amine dehydrogenase"/>
    <property type="match status" value="2"/>
</dbReference>
<evidence type="ECO:0000256" key="1">
    <source>
        <dbReference type="SAM" id="MobiDB-lite"/>
    </source>
</evidence>
<keyword evidence="3" id="KW-1185">Reference proteome</keyword>
<sequence length="362" mass="39560">MACSGPEPAVTPSEPDPAGSELAWADTSAAPWAEEEGRGRAKRRKRSDYRVAPPMLELSARISTGSLPKSVEVSPDGAHVVVANFGYQGHDNLWRWTTAGLERAGRMGFDGNAVETLFSADGSRMFVSSFSGAKVIEADAKTMRARHTYSVGINPKVMALSPDERLLWVANWSAHSVTAVDRRRRKAVDHFRVGHHPRGMVVDEQGRVYVNAMYSHQIHVLEFVPKKSGYDEIEELRVMPVCEYPRHVIWSPGRDALIVSCSGEDRVATYDPETGEELDSAAVGDNPRTISASLDGRFIAVANFTGGTVSVIDTVARVVHEHAVPGVEQIVGVAVEPRSCDEPLRVYATNWQGNELLVFDGP</sequence>
<dbReference type="Proteomes" id="UP000005801">
    <property type="component" value="Unassembled WGS sequence"/>
</dbReference>
<dbReference type="eggNOG" id="COG3391">
    <property type="taxonomic scope" value="Bacteria"/>
</dbReference>
<proteinExistence type="predicted"/>
<dbReference type="STRING" id="391625.PPSIR1_03503"/>
<protein>
    <submittedName>
        <fullName evidence="2">Putative surface layer protein</fullName>
    </submittedName>
</protein>
<dbReference type="InterPro" id="IPR051200">
    <property type="entry name" value="Host-pathogen_enzymatic-act"/>
</dbReference>
<evidence type="ECO:0000313" key="3">
    <source>
        <dbReference type="Proteomes" id="UP000005801"/>
    </source>
</evidence>
<organism evidence="2 3">
    <name type="scientific">Plesiocystis pacifica SIR-1</name>
    <dbReference type="NCBI Taxonomy" id="391625"/>
    <lineage>
        <taxon>Bacteria</taxon>
        <taxon>Pseudomonadati</taxon>
        <taxon>Myxococcota</taxon>
        <taxon>Polyangia</taxon>
        <taxon>Nannocystales</taxon>
        <taxon>Nannocystaceae</taxon>
        <taxon>Plesiocystis</taxon>
    </lineage>
</organism>
<evidence type="ECO:0000313" key="2">
    <source>
        <dbReference type="EMBL" id="EDM78903.1"/>
    </source>
</evidence>
<gene>
    <name evidence="2" type="ORF">PPSIR1_03503</name>
</gene>
<feature type="region of interest" description="Disordered" evidence="1">
    <location>
        <begin position="1"/>
        <end position="46"/>
    </location>
</feature>
<name>A6G5G0_9BACT</name>
<dbReference type="PANTHER" id="PTHR47197">
    <property type="entry name" value="PROTEIN NIRF"/>
    <property type="match status" value="1"/>
</dbReference>
<dbReference type="SUPFAM" id="SSF50974">
    <property type="entry name" value="Nitrous oxide reductase, N-terminal domain"/>
    <property type="match status" value="1"/>
</dbReference>
<dbReference type="PANTHER" id="PTHR47197:SF3">
    <property type="entry name" value="DIHYDRO-HEME D1 DEHYDROGENASE"/>
    <property type="match status" value="1"/>
</dbReference>
<dbReference type="InterPro" id="IPR015943">
    <property type="entry name" value="WD40/YVTN_repeat-like_dom_sf"/>
</dbReference>
<accession>A6G5G0</accession>
<dbReference type="EMBL" id="ABCS01000025">
    <property type="protein sequence ID" value="EDM78903.1"/>
    <property type="molecule type" value="Genomic_DNA"/>
</dbReference>
<comment type="caution">
    <text evidence="2">The sequence shown here is derived from an EMBL/GenBank/DDBJ whole genome shotgun (WGS) entry which is preliminary data.</text>
</comment>
<dbReference type="AlphaFoldDB" id="A6G5G0"/>
<reference evidence="2 3" key="1">
    <citation type="submission" date="2007-06" db="EMBL/GenBank/DDBJ databases">
        <authorList>
            <person name="Shimkets L."/>
            <person name="Ferriera S."/>
            <person name="Johnson J."/>
            <person name="Kravitz S."/>
            <person name="Beeson K."/>
            <person name="Sutton G."/>
            <person name="Rogers Y.-H."/>
            <person name="Friedman R."/>
            <person name="Frazier M."/>
            <person name="Venter J.C."/>
        </authorList>
    </citation>
    <scope>NUCLEOTIDE SEQUENCE [LARGE SCALE GENOMIC DNA]</scope>
    <source>
        <strain evidence="2 3">SIR-1</strain>
    </source>
</reference>
<dbReference type="InterPro" id="IPR011045">
    <property type="entry name" value="N2O_reductase_N"/>
</dbReference>